<organism evidence="2 3">
    <name type="scientific">Asaia spathodeae</name>
    <dbReference type="NCBI Taxonomy" id="657016"/>
    <lineage>
        <taxon>Bacteria</taxon>
        <taxon>Pseudomonadati</taxon>
        <taxon>Pseudomonadota</taxon>
        <taxon>Alphaproteobacteria</taxon>
        <taxon>Acetobacterales</taxon>
        <taxon>Acetobacteraceae</taxon>
        <taxon>Asaia</taxon>
    </lineage>
</organism>
<keyword evidence="3" id="KW-1185">Reference proteome</keyword>
<dbReference type="Pfam" id="PF21882">
    <property type="entry name" value="Gp53-like_C"/>
    <property type="match status" value="1"/>
</dbReference>
<comment type="caution">
    <text evidence="2">The sequence shown here is derived from an EMBL/GenBank/DDBJ whole genome shotgun (WGS) entry which is preliminary data.</text>
</comment>
<evidence type="ECO:0000313" key="2">
    <source>
        <dbReference type="EMBL" id="NVN47454.1"/>
    </source>
</evidence>
<gene>
    <name evidence="2" type="ORF">HW542_11635</name>
</gene>
<dbReference type="RefSeq" id="WP_267312006.1">
    <property type="nucleotide sequence ID" value="NZ_JABXXV010000006.1"/>
</dbReference>
<dbReference type="Proteomes" id="UP001516351">
    <property type="component" value="Unassembled WGS sequence"/>
</dbReference>
<name>A0ABX2P679_9PROT</name>
<dbReference type="EMBL" id="JABXXV010000006">
    <property type="protein sequence ID" value="NVN47454.1"/>
    <property type="molecule type" value="Genomic_DNA"/>
</dbReference>
<sequence length="497" mass="51093">MDRKIIYPGQIPLVEDQLQDARFAQIAIGRLAGALYGEVGTGASGFACSPGTGMTVTVSPGEIIQAGVIDASAFGVLPASTSALPRQYILTDPVNITIPGAGATYIIYGTLSTADTANAVLPYFNSANPSQTFAGSGNGGANQPTVRSDYVTIGVASSLPSGSIPLWAVAVPSGATSVTAAMISAASGAPLYPSLRSLAARIVAPFNANLSAAFGGYPSKAIVADPNTTGAYWVSTADNNLTTPGASGAAWLSLFDAYYTKAQSDNRYLQPVALNPYYTSSQSDARYLQPSNLTPYYTGAQSDAKYCALTGFTTSGDFGASGVTSWSTTASKSSLGIVLTGLNGNTISLRQNEIVNSYTQAALQVNGYSGANGYFSFRNDGTFWSGGSQFATQAFATGTVAVSGNNWFWMKLPNGILIQGGNASYNSSDGTTGTTVTLPTTFGASFIYAGGNDIGSNANSVTVMRVNGSTIRLLGREVTSGTLQNTTINYLCIGTSA</sequence>
<evidence type="ECO:0000259" key="1">
    <source>
        <dbReference type="Pfam" id="PF21882"/>
    </source>
</evidence>
<dbReference type="InterPro" id="IPR054075">
    <property type="entry name" value="Gp53-like_C"/>
</dbReference>
<proteinExistence type="predicted"/>
<feature type="domain" description="Putative tail fiber protein gp53-like C-terminal" evidence="1">
    <location>
        <begin position="411"/>
        <end position="494"/>
    </location>
</feature>
<reference evidence="2 3" key="1">
    <citation type="submission" date="2020-06" db="EMBL/GenBank/DDBJ databases">
        <title>Synonyms of Asaia species.</title>
        <authorList>
            <person name="Sombolestani A."/>
        </authorList>
    </citation>
    <scope>NUCLEOTIDE SEQUENCE [LARGE SCALE GENOMIC DNA]</scope>
    <source>
        <strain evidence="2 3">LMG 27047</strain>
    </source>
</reference>
<protein>
    <recommendedName>
        <fullName evidence="1">Putative tail fiber protein gp53-like C-terminal domain-containing protein</fullName>
    </recommendedName>
</protein>
<dbReference type="Gene3D" id="2.60.40.3940">
    <property type="match status" value="1"/>
</dbReference>
<evidence type="ECO:0000313" key="3">
    <source>
        <dbReference type="Proteomes" id="UP001516351"/>
    </source>
</evidence>
<accession>A0ABX2P679</accession>